<dbReference type="OrthoDB" id="1805474at2"/>
<dbReference type="Pfam" id="PF09704">
    <property type="entry name" value="Cas_Cas5d"/>
    <property type="match status" value="1"/>
</dbReference>
<keyword evidence="1" id="KW-0051">Antiviral defense</keyword>
<evidence type="ECO:0000313" key="2">
    <source>
        <dbReference type="EMBL" id="OAT86749.1"/>
    </source>
</evidence>
<dbReference type="GO" id="GO:0043571">
    <property type="term" value="P:maintenance of CRISPR repeat elements"/>
    <property type="evidence" value="ECO:0007669"/>
    <property type="project" value="InterPro"/>
</dbReference>
<dbReference type="Proteomes" id="UP000078532">
    <property type="component" value="Unassembled WGS sequence"/>
</dbReference>
<name>A0A1B7LJK2_9FIRM</name>
<evidence type="ECO:0000256" key="1">
    <source>
        <dbReference type="ARBA" id="ARBA00023118"/>
    </source>
</evidence>
<dbReference type="NCBIfam" id="TIGR02593">
    <property type="entry name" value="CRISPR_cas5"/>
    <property type="match status" value="1"/>
</dbReference>
<comment type="caution">
    <text evidence="2">The sequence shown here is derived from an EMBL/GenBank/DDBJ whole genome shotgun (WGS) entry which is preliminary data.</text>
</comment>
<gene>
    <name evidence="2" type="ORF">A6M21_02740</name>
</gene>
<keyword evidence="3" id="KW-1185">Reference proteome</keyword>
<dbReference type="RefSeq" id="WP_066666065.1">
    <property type="nucleotide sequence ID" value="NZ_LYVF01000009.1"/>
</dbReference>
<accession>A0A1B7LJK2</accession>
<proteinExistence type="predicted"/>
<evidence type="ECO:0000313" key="3">
    <source>
        <dbReference type="Proteomes" id="UP000078532"/>
    </source>
</evidence>
<sequence length="242" mass="27719">MIKLINFRIKGRFGHFLRADAGASAISYPVPPRTVLMGIAGAVLGLAKDRPQVALEPMEVALAGKIPQTHWHKAKLRKDPPDSLPYEVKRNQKQEKITKPEKATLINQEWLFEPSYEVWAGLPEPYHSELEGRLKERRWYFQPHLGLSEMMADLEYIGTVDAEKLTEGIYPVETVMMLEQVKPDIERIYSDKLAVNILRMPRTVSPERVFDHARYLMEREGRPVPVRTAGAYLAGKKVLMFL</sequence>
<dbReference type="InterPro" id="IPR021124">
    <property type="entry name" value="CRISPR-assoc_prot_Cas5"/>
</dbReference>
<dbReference type="AlphaFoldDB" id="A0A1B7LJK2"/>
<dbReference type="STRING" id="1838280.A6M21_02740"/>
<dbReference type="InterPro" id="IPR013422">
    <property type="entry name" value="CRISPR-assoc_prot_Cas5_N"/>
</dbReference>
<organism evidence="2 3">
    <name type="scientific">Desulfotomaculum copahuensis</name>
    <dbReference type="NCBI Taxonomy" id="1838280"/>
    <lineage>
        <taxon>Bacteria</taxon>
        <taxon>Bacillati</taxon>
        <taxon>Bacillota</taxon>
        <taxon>Clostridia</taxon>
        <taxon>Eubacteriales</taxon>
        <taxon>Desulfotomaculaceae</taxon>
        <taxon>Desulfotomaculum</taxon>
    </lineage>
</organism>
<dbReference type="GO" id="GO:0051607">
    <property type="term" value="P:defense response to virus"/>
    <property type="evidence" value="ECO:0007669"/>
    <property type="project" value="UniProtKB-KW"/>
</dbReference>
<reference evidence="2 3" key="1">
    <citation type="submission" date="2016-04" db="EMBL/GenBank/DDBJ databases">
        <authorList>
            <person name="Evans L.H."/>
            <person name="Alamgir A."/>
            <person name="Owens N."/>
            <person name="Weber N.D."/>
            <person name="Virtaneva K."/>
            <person name="Barbian K."/>
            <person name="Babar A."/>
            <person name="Rosenke K."/>
        </authorList>
    </citation>
    <scope>NUCLEOTIDE SEQUENCE [LARGE SCALE GENOMIC DNA]</scope>
    <source>
        <strain evidence="2 3">LMa1</strain>
    </source>
</reference>
<dbReference type="EMBL" id="LYVF01000009">
    <property type="protein sequence ID" value="OAT86749.1"/>
    <property type="molecule type" value="Genomic_DNA"/>
</dbReference>
<protein>
    <submittedName>
        <fullName evidence="2">Type I-B CRISPR-associated protein Cas5</fullName>
    </submittedName>
</protein>
<dbReference type="Gene3D" id="3.30.70.2660">
    <property type="match status" value="1"/>
</dbReference>